<keyword evidence="3" id="KW-1185">Reference proteome</keyword>
<proteinExistence type="predicted"/>
<feature type="region of interest" description="Disordered" evidence="1">
    <location>
        <begin position="1"/>
        <end position="31"/>
    </location>
</feature>
<evidence type="ECO:0000256" key="1">
    <source>
        <dbReference type="SAM" id="MobiDB-lite"/>
    </source>
</evidence>
<organism evidence="2 3">
    <name type="scientific">Trifolium medium</name>
    <dbReference type="NCBI Taxonomy" id="97028"/>
    <lineage>
        <taxon>Eukaryota</taxon>
        <taxon>Viridiplantae</taxon>
        <taxon>Streptophyta</taxon>
        <taxon>Embryophyta</taxon>
        <taxon>Tracheophyta</taxon>
        <taxon>Spermatophyta</taxon>
        <taxon>Magnoliopsida</taxon>
        <taxon>eudicotyledons</taxon>
        <taxon>Gunneridae</taxon>
        <taxon>Pentapetalae</taxon>
        <taxon>rosids</taxon>
        <taxon>fabids</taxon>
        <taxon>Fabales</taxon>
        <taxon>Fabaceae</taxon>
        <taxon>Papilionoideae</taxon>
        <taxon>50 kb inversion clade</taxon>
        <taxon>NPAAA clade</taxon>
        <taxon>Hologalegina</taxon>
        <taxon>IRL clade</taxon>
        <taxon>Trifolieae</taxon>
        <taxon>Trifolium</taxon>
    </lineage>
</organism>
<feature type="non-terminal residue" evidence="2">
    <location>
        <position position="1"/>
    </location>
</feature>
<accession>A0A392W1G6</accession>
<dbReference type="AlphaFoldDB" id="A0A392W1G6"/>
<dbReference type="EMBL" id="LXQA011331714">
    <property type="protein sequence ID" value="MCI93532.1"/>
    <property type="molecule type" value="Genomic_DNA"/>
</dbReference>
<evidence type="ECO:0000313" key="3">
    <source>
        <dbReference type="Proteomes" id="UP000265520"/>
    </source>
</evidence>
<name>A0A392W1G6_9FABA</name>
<comment type="caution">
    <text evidence="2">The sequence shown here is derived from an EMBL/GenBank/DDBJ whole genome shotgun (WGS) entry which is preliminary data.</text>
</comment>
<reference evidence="2 3" key="1">
    <citation type="journal article" date="2018" name="Front. Plant Sci.">
        <title>Red Clover (Trifolium pratense) and Zigzag Clover (T. medium) - A Picture of Genomic Similarities and Differences.</title>
        <authorList>
            <person name="Dluhosova J."/>
            <person name="Istvanek J."/>
            <person name="Nedelnik J."/>
            <person name="Repkova J."/>
        </authorList>
    </citation>
    <scope>NUCLEOTIDE SEQUENCE [LARGE SCALE GENOMIC DNA]</scope>
    <source>
        <strain evidence="3">cv. 10/8</strain>
        <tissue evidence="2">Leaf</tissue>
    </source>
</reference>
<feature type="compositionally biased region" description="Acidic residues" evidence="1">
    <location>
        <begin position="8"/>
        <end position="24"/>
    </location>
</feature>
<dbReference type="Proteomes" id="UP000265520">
    <property type="component" value="Unassembled WGS sequence"/>
</dbReference>
<protein>
    <submittedName>
        <fullName evidence="2">Uncharacterized protein</fullName>
    </submittedName>
</protein>
<evidence type="ECO:0000313" key="2">
    <source>
        <dbReference type="EMBL" id="MCI93532.1"/>
    </source>
</evidence>
<sequence length="31" mass="3203">VDATMQDDASDDEADLEAEEEDVDSSGSASV</sequence>